<comment type="caution">
    <text evidence="3">The sequence shown here is derived from an EMBL/GenBank/DDBJ whole genome shotgun (WGS) entry which is preliminary data.</text>
</comment>
<dbReference type="Pfam" id="PF00106">
    <property type="entry name" value="adh_short"/>
    <property type="match status" value="1"/>
</dbReference>
<keyword evidence="2" id="KW-0560">Oxidoreductase</keyword>
<evidence type="ECO:0000313" key="3">
    <source>
        <dbReference type="EMBL" id="KAF2448569.1"/>
    </source>
</evidence>
<evidence type="ECO:0000313" key="4">
    <source>
        <dbReference type="Proteomes" id="UP000799764"/>
    </source>
</evidence>
<proteinExistence type="inferred from homology"/>
<keyword evidence="4" id="KW-1185">Reference proteome</keyword>
<dbReference type="PANTHER" id="PTHR42901:SF1">
    <property type="entry name" value="ALCOHOL DEHYDROGENASE"/>
    <property type="match status" value="1"/>
</dbReference>
<reference evidence="3" key="1">
    <citation type="journal article" date="2020" name="Stud. Mycol.">
        <title>101 Dothideomycetes genomes: a test case for predicting lifestyles and emergence of pathogens.</title>
        <authorList>
            <person name="Haridas S."/>
            <person name="Albert R."/>
            <person name="Binder M."/>
            <person name="Bloem J."/>
            <person name="Labutti K."/>
            <person name="Salamov A."/>
            <person name="Andreopoulos B."/>
            <person name="Baker S."/>
            <person name="Barry K."/>
            <person name="Bills G."/>
            <person name="Bluhm B."/>
            <person name="Cannon C."/>
            <person name="Castanera R."/>
            <person name="Culley D."/>
            <person name="Daum C."/>
            <person name="Ezra D."/>
            <person name="Gonzalez J."/>
            <person name="Henrissat B."/>
            <person name="Kuo A."/>
            <person name="Liang C."/>
            <person name="Lipzen A."/>
            <person name="Lutzoni F."/>
            <person name="Magnuson J."/>
            <person name="Mondo S."/>
            <person name="Nolan M."/>
            <person name="Ohm R."/>
            <person name="Pangilinan J."/>
            <person name="Park H.-J."/>
            <person name="Ramirez L."/>
            <person name="Alfaro M."/>
            <person name="Sun H."/>
            <person name="Tritt A."/>
            <person name="Yoshinaga Y."/>
            <person name="Zwiers L.-H."/>
            <person name="Turgeon B."/>
            <person name="Goodwin S."/>
            <person name="Spatafora J."/>
            <person name="Crous P."/>
            <person name="Grigoriev I."/>
        </authorList>
    </citation>
    <scope>NUCLEOTIDE SEQUENCE</scope>
    <source>
        <strain evidence="3">CBS 690.94</strain>
    </source>
</reference>
<name>A0A9P4PNV4_9PLEO</name>
<dbReference type="PANTHER" id="PTHR42901">
    <property type="entry name" value="ALCOHOL DEHYDROGENASE"/>
    <property type="match status" value="1"/>
</dbReference>
<dbReference type="CDD" id="cd05233">
    <property type="entry name" value="SDR_c"/>
    <property type="match status" value="1"/>
</dbReference>
<dbReference type="AlphaFoldDB" id="A0A9P4PNV4"/>
<dbReference type="InterPro" id="IPR002347">
    <property type="entry name" value="SDR_fam"/>
</dbReference>
<dbReference type="Gene3D" id="3.40.50.720">
    <property type="entry name" value="NAD(P)-binding Rossmann-like Domain"/>
    <property type="match status" value="1"/>
</dbReference>
<protein>
    <submittedName>
        <fullName evidence="3">NAD(P)-binding protein</fullName>
    </submittedName>
</protein>
<dbReference type="PRINTS" id="PR00081">
    <property type="entry name" value="GDHRDH"/>
</dbReference>
<evidence type="ECO:0000256" key="2">
    <source>
        <dbReference type="ARBA" id="ARBA00023002"/>
    </source>
</evidence>
<comment type="similarity">
    <text evidence="1">Belongs to the short-chain dehydrogenases/reductases (SDR) family.</text>
</comment>
<dbReference type="EMBL" id="MU001495">
    <property type="protein sequence ID" value="KAF2448569.1"/>
    <property type="molecule type" value="Genomic_DNA"/>
</dbReference>
<dbReference type="OrthoDB" id="1933717at2759"/>
<gene>
    <name evidence="3" type="ORF">P171DRAFT_428619</name>
</gene>
<accession>A0A9P4PNV4</accession>
<dbReference type="Proteomes" id="UP000799764">
    <property type="component" value="Unassembled WGS sequence"/>
</dbReference>
<dbReference type="SUPFAM" id="SSF51735">
    <property type="entry name" value="NAD(P)-binding Rossmann-fold domains"/>
    <property type="match status" value="1"/>
</dbReference>
<dbReference type="InterPro" id="IPR036291">
    <property type="entry name" value="NAD(P)-bd_dom_sf"/>
</dbReference>
<sequence>MDKANSKPSPKPPQEEPDAIHHSHLSRVSAMAGQTPDPDFFVKAQQFTAHTYRDVYPAIDPTNSSLSQAGKVVIITGASQGLGAKGFVQAFAATGPKAMVLVARNAKKLEEVAASVKEKFPELETLTVSTDVADPASVAALFEEVKSKFGHADVLVNNAAVFNSLAPVKDDDHKVWWSDMTVNIYGTFLVTQGFLKLLPESAPARIITLTTAAAYQVFPNLSSYGLAKLVVFELMDYVRAENPNVVAVAVHPGIVATDMLKDAFAPFAHDTPQLVGGLGTWLAAWEGPDRAFLSGRYLSANWDVDELVKRKEDIVQQDLLKLNLTGNFGEKHFK</sequence>
<evidence type="ECO:0000256" key="1">
    <source>
        <dbReference type="ARBA" id="ARBA00006484"/>
    </source>
</evidence>
<organism evidence="3 4">
    <name type="scientific">Karstenula rhodostoma CBS 690.94</name>
    <dbReference type="NCBI Taxonomy" id="1392251"/>
    <lineage>
        <taxon>Eukaryota</taxon>
        <taxon>Fungi</taxon>
        <taxon>Dikarya</taxon>
        <taxon>Ascomycota</taxon>
        <taxon>Pezizomycotina</taxon>
        <taxon>Dothideomycetes</taxon>
        <taxon>Pleosporomycetidae</taxon>
        <taxon>Pleosporales</taxon>
        <taxon>Massarineae</taxon>
        <taxon>Didymosphaeriaceae</taxon>
        <taxon>Karstenula</taxon>
    </lineage>
</organism>
<dbReference type="GO" id="GO:0016491">
    <property type="term" value="F:oxidoreductase activity"/>
    <property type="evidence" value="ECO:0007669"/>
    <property type="project" value="UniProtKB-KW"/>
</dbReference>